<name>A0ABV1M738_9NEIS</name>
<dbReference type="RefSeq" id="WP_349587640.1">
    <property type="nucleotide sequence ID" value="NZ_JBEFLD010000005.1"/>
</dbReference>
<sequence length="159" mass="16545">MRTLLAIAIAGLIALPAAAHEYTVGALKIGHPYSRAMPPAAPTTGAFFSISNSGKAADKLLGASSPLASSVELHTHLNDNGVMRMRQVEGGITVAPGETLKLAPGGLHVMLLGVKQQPHAGDKFPLTLKFEKAGDISVDVKVEDGSAMPMPPHDMPMPH</sequence>
<evidence type="ECO:0000313" key="2">
    <source>
        <dbReference type="EMBL" id="MEQ6291175.1"/>
    </source>
</evidence>
<gene>
    <name evidence="2" type="ORF">ABNW52_11190</name>
</gene>
<accession>A0ABV1M738</accession>
<dbReference type="Gene3D" id="2.60.40.1890">
    <property type="entry name" value="PCu(A)C copper chaperone"/>
    <property type="match status" value="1"/>
</dbReference>
<dbReference type="Proteomes" id="UP001433638">
    <property type="component" value="Unassembled WGS sequence"/>
</dbReference>
<dbReference type="Pfam" id="PF04314">
    <property type="entry name" value="PCuAC"/>
    <property type="match status" value="1"/>
</dbReference>
<dbReference type="InterPro" id="IPR007410">
    <property type="entry name" value="LpqE-like"/>
</dbReference>
<protein>
    <submittedName>
        <fullName evidence="2">Copper chaperone PCu(A)C</fullName>
    </submittedName>
</protein>
<organism evidence="2 3">
    <name type="scientific">Vogesella oryzagri</name>
    <dbReference type="NCBI Taxonomy" id="3160864"/>
    <lineage>
        <taxon>Bacteria</taxon>
        <taxon>Pseudomonadati</taxon>
        <taxon>Pseudomonadota</taxon>
        <taxon>Betaproteobacteria</taxon>
        <taxon>Neisseriales</taxon>
        <taxon>Chromobacteriaceae</taxon>
        <taxon>Vogesella</taxon>
    </lineage>
</organism>
<evidence type="ECO:0000313" key="3">
    <source>
        <dbReference type="Proteomes" id="UP001433638"/>
    </source>
</evidence>
<dbReference type="InterPro" id="IPR058248">
    <property type="entry name" value="Lxx211020-like"/>
</dbReference>
<comment type="caution">
    <text evidence="2">The sequence shown here is derived from an EMBL/GenBank/DDBJ whole genome shotgun (WGS) entry which is preliminary data.</text>
</comment>
<dbReference type="EMBL" id="JBEFLD010000005">
    <property type="protein sequence ID" value="MEQ6291175.1"/>
    <property type="molecule type" value="Genomic_DNA"/>
</dbReference>
<feature type="signal peptide" evidence="1">
    <location>
        <begin position="1"/>
        <end position="19"/>
    </location>
</feature>
<proteinExistence type="predicted"/>
<keyword evidence="3" id="KW-1185">Reference proteome</keyword>
<evidence type="ECO:0000256" key="1">
    <source>
        <dbReference type="SAM" id="SignalP"/>
    </source>
</evidence>
<reference evidence="2" key="1">
    <citation type="submission" date="2024-06" db="EMBL/GenBank/DDBJ databases">
        <title>Genome sequence of Vogesella sp. MAHUQ-64.</title>
        <authorList>
            <person name="Huq M.A."/>
        </authorList>
    </citation>
    <scope>NUCLEOTIDE SEQUENCE</scope>
    <source>
        <strain evidence="2">MAHUQ-64</strain>
    </source>
</reference>
<dbReference type="SUPFAM" id="SSF110087">
    <property type="entry name" value="DR1885-like metal-binding protein"/>
    <property type="match status" value="1"/>
</dbReference>
<dbReference type="InterPro" id="IPR036182">
    <property type="entry name" value="PCuAC_sf"/>
</dbReference>
<keyword evidence="1" id="KW-0732">Signal</keyword>
<dbReference type="PANTHER" id="PTHR36302:SF1">
    <property type="entry name" value="COPPER CHAPERONE PCU(A)C"/>
    <property type="match status" value="1"/>
</dbReference>
<dbReference type="PANTHER" id="PTHR36302">
    <property type="entry name" value="BLR7088 PROTEIN"/>
    <property type="match status" value="1"/>
</dbReference>
<feature type="chain" id="PRO_5047261507" evidence="1">
    <location>
        <begin position="20"/>
        <end position="159"/>
    </location>
</feature>